<name>A0A1B6NS50_9ZZZZ</name>
<accession>A0A1B6NS50</accession>
<reference evidence="1" key="1">
    <citation type="submission" date="2013-11" db="EMBL/GenBank/DDBJ databases">
        <title>Microbial diversity, functional groups and degradation webs in Northern and Southern Mediterranean and Red Sea marine crude oil polluted sites.</title>
        <authorList>
            <person name="Daffonchio D."/>
            <person name="Mapelli F."/>
            <person name="Ferrer M."/>
            <person name="Richter M."/>
            <person name="Cherif A."/>
            <person name="Malkawi H.I."/>
            <person name="Yakimov M.M."/>
            <person name="Abdel-Fattah Y.R."/>
            <person name="Blaghen M."/>
            <person name="Golyshin P.N."/>
            <person name="Kalogerakis N."/>
            <person name="Boon N."/>
            <person name="Magagnini M."/>
            <person name="Fava F."/>
        </authorList>
    </citation>
    <scope>NUCLEOTIDE SEQUENCE</scope>
</reference>
<sequence length="51" mass="6300">MTSRVAIGLIDLSEKCYHMIIRRLRLERFFDNVFCKRFSNRRFFNIFCFMG</sequence>
<gene>
    <name evidence="1" type="ORF">MGSAQ_002204</name>
</gene>
<evidence type="ECO:0000313" key="1">
    <source>
        <dbReference type="EMBL" id="KTF06300.1"/>
    </source>
</evidence>
<dbReference type="AlphaFoldDB" id="A0A1B6NS50"/>
<organism evidence="1">
    <name type="scientific">marine sediment metagenome</name>
    <dbReference type="NCBI Taxonomy" id="412755"/>
    <lineage>
        <taxon>unclassified sequences</taxon>
        <taxon>metagenomes</taxon>
        <taxon>ecological metagenomes</taxon>
    </lineage>
</organism>
<comment type="caution">
    <text evidence="1">The sequence shown here is derived from an EMBL/GenBank/DDBJ whole genome shotgun (WGS) entry which is preliminary data.</text>
</comment>
<protein>
    <submittedName>
        <fullName evidence="1">Uncharacterized protein</fullName>
    </submittedName>
</protein>
<proteinExistence type="predicted"/>
<dbReference type="EMBL" id="AYSL01001237">
    <property type="protein sequence ID" value="KTF06300.1"/>
    <property type="molecule type" value="Genomic_DNA"/>
</dbReference>